<gene>
    <name evidence="1" type="ORF">LCGC14_0350070</name>
</gene>
<reference evidence="1" key="1">
    <citation type="journal article" date="2015" name="Nature">
        <title>Complex archaea that bridge the gap between prokaryotes and eukaryotes.</title>
        <authorList>
            <person name="Spang A."/>
            <person name="Saw J.H."/>
            <person name="Jorgensen S.L."/>
            <person name="Zaremba-Niedzwiedzka K."/>
            <person name="Martijn J."/>
            <person name="Lind A.E."/>
            <person name="van Eijk R."/>
            <person name="Schleper C."/>
            <person name="Guy L."/>
            <person name="Ettema T.J."/>
        </authorList>
    </citation>
    <scope>NUCLEOTIDE SEQUENCE</scope>
</reference>
<dbReference type="EMBL" id="LAZR01000262">
    <property type="protein sequence ID" value="KKN78475.1"/>
    <property type="molecule type" value="Genomic_DNA"/>
</dbReference>
<dbReference type="AlphaFoldDB" id="A0A0F9TB62"/>
<organism evidence="1">
    <name type="scientific">marine sediment metagenome</name>
    <dbReference type="NCBI Taxonomy" id="412755"/>
    <lineage>
        <taxon>unclassified sequences</taxon>
        <taxon>metagenomes</taxon>
        <taxon>ecological metagenomes</taxon>
    </lineage>
</organism>
<accession>A0A0F9TB62</accession>
<evidence type="ECO:0000313" key="1">
    <source>
        <dbReference type="EMBL" id="KKN78475.1"/>
    </source>
</evidence>
<proteinExistence type="predicted"/>
<sequence length="70" mass="8446">MKASDNYPRFDAKGVKEHYQELSRQHWIDIGRKEVVEWAENHSHKMNTNMYGISLGRDEWQNQLKEWGIE</sequence>
<name>A0A0F9TB62_9ZZZZ</name>
<comment type="caution">
    <text evidence="1">The sequence shown here is derived from an EMBL/GenBank/DDBJ whole genome shotgun (WGS) entry which is preliminary data.</text>
</comment>
<protein>
    <submittedName>
        <fullName evidence="1">Uncharacterized protein</fullName>
    </submittedName>
</protein>